<protein>
    <recommendedName>
        <fullName evidence="2">Nephrocystin 3-like N-terminal domain-containing protein</fullName>
    </recommendedName>
</protein>
<dbReference type="PANTHER" id="PTHR10039">
    <property type="entry name" value="AMELOGENIN"/>
    <property type="match status" value="1"/>
</dbReference>
<organism evidence="3 4">
    <name type="scientific">Psilocybe cf. subviscida</name>
    <dbReference type="NCBI Taxonomy" id="2480587"/>
    <lineage>
        <taxon>Eukaryota</taxon>
        <taxon>Fungi</taxon>
        <taxon>Dikarya</taxon>
        <taxon>Basidiomycota</taxon>
        <taxon>Agaricomycotina</taxon>
        <taxon>Agaricomycetes</taxon>
        <taxon>Agaricomycetidae</taxon>
        <taxon>Agaricales</taxon>
        <taxon>Agaricineae</taxon>
        <taxon>Strophariaceae</taxon>
        <taxon>Psilocybe</taxon>
    </lineage>
</organism>
<dbReference type="InterPro" id="IPR027417">
    <property type="entry name" value="P-loop_NTPase"/>
</dbReference>
<evidence type="ECO:0000256" key="1">
    <source>
        <dbReference type="ARBA" id="ARBA00022737"/>
    </source>
</evidence>
<gene>
    <name evidence="3" type="ORF">D9619_007694</name>
</gene>
<name>A0A8H5ATD0_9AGAR</name>
<dbReference type="AlphaFoldDB" id="A0A8H5ATD0"/>
<evidence type="ECO:0000313" key="3">
    <source>
        <dbReference type="EMBL" id="KAF5310524.1"/>
    </source>
</evidence>
<dbReference type="PANTHER" id="PTHR10039:SF17">
    <property type="entry name" value="FUNGAL STAND N-TERMINAL GOODBYE DOMAIN-CONTAINING PROTEIN-RELATED"/>
    <property type="match status" value="1"/>
</dbReference>
<dbReference type="EMBL" id="JAACJJ010000057">
    <property type="protein sequence ID" value="KAF5310524.1"/>
    <property type="molecule type" value="Genomic_DNA"/>
</dbReference>
<keyword evidence="1" id="KW-0677">Repeat</keyword>
<evidence type="ECO:0000259" key="2">
    <source>
        <dbReference type="Pfam" id="PF24883"/>
    </source>
</evidence>
<comment type="caution">
    <text evidence="3">The sequence shown here is derived from an EMBL/GenBank/DDBJ whole genome shotgun (WGS) entry which is preliminary data.</text>
</comment>
<dbReference type="OrthoDB" id="194358at2759"/>
<evidence type="ECO:0000313" key="4">
    <source>
        <dbReference type="Proteomes" id="UP000567179"/>
    </source>
</evidence>
<dbReference type="SUPFAM" id="SSF52540">
    <property type="entry name" value="P-loop containing nucleoside triphosphate hydrolases"/>
    <property type="match status" value="1"/>
</dbReference>
<keyword evidence="4" id="KW-1185">Reference proteome</keyword>
<dbReference type="Pfam" id="PF24883">
    <property type="entry name" value="NPHP3_N"/>
    <property type="match status" value="1"/>
</dbReference>
<dbReference type="InterPro" id="IPR056884">
    <property type="entry name" value="NPHP3-like_N"/>
</dbReference>
<feature type="domain" description="Nephrocystin 3-like N-terminal" evidence="2">
    <location>
        <begin position="78"/>
        <end position="247"/>
    </location>
</feature>
<sequence length="721" mass="80658">MSVLPGATNTTIANGCFTAVSSNNVNVGAQNDILALFHSHSATAGLLDAQERFDAPKCGEGTRTSMILGMKKFVQDGGAASSPALYWLHGPAGVGKSALAQSLSLELKSEGDHAASFFFSRTSPGRSNGDKLIVTLAYQLATNFPALQPFMSKVVRENPAVLTAANVVQMQSLIIDPINEWQKKYRWSVQRWAHKIFHSNKKLHPRLILIDGLDECSNPDVQKDLIRCIGVAIHQLSVPLRFVVVSRPGSHILATFELDAAFQGPSGVTVTKTNLGDDGDADERITTFLLQEFAEICRVHPIRNFLPEPWPRPDQIEQLVSKSSKGFIYPATVIRYIKMNHNRPDECLERILGLSAIPTSDKPYEPLDFLYRCTFEESVPEANKTSVLNIFHFLVLPTTWDGATSTRTIESHFGYKPDYVQYVLHDLLCLVAFTPDGCIKILHASLPDFLLDQSRSGPLYIDVSDARATVTASHLLDVIGTDTLPHQNEIVAFLKHVMETELTNKLIHRRLLEMDLVSWYKRYCHQQQQFFDAQFQHTGFWCQYTGSWSPHIELQSLLDVEFPAGILGKGVTELIPPPQTIAFTVASMMAYLLVVAVKGGSQQYINDQIASIKAHILQICPFVSSVHLVYDKLIPAMIPLFHKWTSTVYDKHINYIFALELAPSQYQIRQDISELHFFMMVPFCSANTTLALQLKERTDKNKATKPINWADVVQGRDNSDY</sequence>
<proteinExistence type="predicted"/>
<accession>A0A8H5ATD0</accession>
<dbReference type="Proteomes" id="UP000567179">
    <property type="component" value="Unassembled WGS sequence"/>
</dbReference>
<reference evidence="3 4" key="1">
    <citation type="journal article" date="2020" name="ISME J.">
        <title>Uncovering the hidden diversity of litter-decomposition mechanisms in mushroom-forming fungi.</title>
        <authorList>
            <person name="Floudas D."/>
            <person name="Bentzer J."/>
            <person name="Ahren D."/>
            <person name="Johansson T."/>
            <person name="Persson P."/>
            <person name="Tunlid A."/>
        </authorList>
    </citation>
    <scope>NUCLEOTIDE SEQUENCE [LARGE SCALE GENOMIC DNA]</scope>
    <source>
        <strain evidence="3 4">CBS 101986</strain>
    </source>
</reference>
<dbReference type="Gene3D" id="3.40.50.300">
    <property type="entry name" value="P-loop containing nucleotide triphosphate hydrolases"/>
    <property type="match status" value="1"/>
</dbReference>